<dbReference type="InterPro" id="IPR000014">
    <property type="entry name" value="PAS"/>
</dbReference>
<dbReference type="PROSITE" id="PS50112">
    <property type="entry name" value="PAS"/>
    <property type="match status" value="2"/>
</dbReference>
<comment type="caution">
    <text evidence="4">The sequence shown here is derived from an EMBL/GenBank/DDBJ whole genome shotgun (WGS) entry which is preliminary data.</text>
</comment>
<evidence type="ECO:0008006" key="5">
    <source>
        <dbReference type="Google" id="ProtNLM"/>
    </source>
</evidence>
<dbReference type="CDD" id="cd00130">
    <property type="entry name" value="PAS"/>
    <property type="match status" value="2"/>
</dbReference>
<dbReference type="InterPro" id="IPR035965">
    <property type="entry name" value="PAS-like_dom_sf"/>
</dbReference>
<evidence type="ECO:0000259" key="3">
    <source>
        <dbReference type="PROSITE" id="PS50113"/>
    </source>
</evidence>
<dbReference type="Pfam" id="PF13426">
    <property type="entry name" value="PAS_9"/>
    <property type="match status" value="2"/>
</dbReference>
<feature type="domain" description="PAC" evidence="3">
    <location>
        <begin position="153"/>
        <end position="205"/>
    </location>
</feature>
<dbReference type="SMART" id="SM00091">
    <property type="entry name" value="PAS"/>
    <property type="match status" value="2"/>
</dbReference>
<feature type="domain" description="PAS" evidence="2">
    <location>
        <begin position="80"/>
        <end position="141"/>
    </location>
</feature>
<dbReference type="InterPro" id="IPR001610">
    <property type="entry name" value="PAC"/>
</dbReference>
<feature type="coiled-coil region" evidence="1">
    <location>
        <begin position="189"/>
        <end position="216"/>
    </location>
</feature>
<dbReference type="PANTHER" id="PTHR44757:SF2">
    <property type="entry name" value="BIOFILM ARCHITECTURE MAINTENANCE PROTEIN MBAA"/>
    <property type="match status" value="1"/>
</dbReference>
<dbReference type="AlphaFoldDB" id="X1E1Z6"/>
<proteinExistence type="predicted"/>
<dbReference type="EMBL" id="BART01020310">
    <property type="protein sequence ID" value="GAH02683.1"/>
    <property type="molecule type" value="Genomic_DNA"/>
</dbReference>
<organism evidence="4">
    <name type="scientific">marine sediment metagenome</name>
    <dbReference type="NCBI Taxonomy" id="412755"/>
    <lineage>
        <taxon>unclassified sequences</taxon>
        <taxon>metagenomes</taxon>
        <taxon>ecological metagenomes</taxon>
    </lineage>
</organism>
<protein>
    <recommendedName>
        <fullName evidence="5">PAS domain S-box protein</fullName>
    </recommendedName>
</protein>
<feature type="non-terminal residue" evidence="4">
    <location>
        <position position="1"/>
    </location>
</feature>
<feature type="domain" description="PAS" evidence="2">
    <location>
        <begin position="206"/>
        <end position="252"/>
    </location>
</feature>
<dbReference type="PANTHER" id="PTHR44757">
    <property type="entry name" value="DIGUANYLATE CYCLASE DGCP"/>
    <property type="match status" value="1"/>
</dbReference>
<dbReference type="Gene3D" id="3.30.450.20">
    <property type="entry name" value="PAS domain"/>
    <property type="match status" value="3"/>
</dbReference>
<dbReference type="InterPro" id="IPR000700">
    <property type="entry name" value="PAS-assoc_C"/>
</dbReference>
<dbReference type="PROSITE" id="PS50113">
    <property type="entry name" value="PAC"/>
    <property type="match status" value="2"/>
</dbReference>
<name>X1E1Z6_9ZZZZ</name>
<dbReference type="SMART" id="SM00086">
    <property type="entry name" value="PAC"/>
    <property type="match status" value="2"/>
</dbReference>
<reference evidence="4" key="1">
    <citation type="journal article" date="2014" name="Front. Microbiol.">
        <title>High frequency of phylogenetically diverse reductive dehalogenase-homologous genes in deep subseafloor sedimentary metagenomes.</title>
        <authorList>
            <person name="Kawai M."/>
            <person name="Futagami T."/>
            <person name="Toyoda A."/>
            <person name="Takaki Y."/>
            <person name="Nishi S."/>
            <person name="Hori S."/>
            <person name="Arai W."/>
            <person name="Tsubouchi T."/>
            <person name="Morono Y."/>
            <person name="Uchiyama I."/>
            <person name="Ito T."/>
            <person name="Fujiyama A."/>
            <person name="Inagaki F."/>
            <person name="Takami H."/>
        </authorList>
    </citation>
    <scope>NUCLEOTIDE SEQUENCE</scope>
    <source>
        <strain evidence="4">Expedition CK06-06</strain>
    </source>
</reference>
<dbReference type="NCBIfam" id="TIGR00229">
    <property type="entry name" value="sensory_box"/>
    <property type="match status" value="3"/>
</dbReference>
<dbReference type="Pfam" id="PF08447">
    <property type="entry name" value="PAS_3"/>
    <property type="match status" value="1"/>
</dbReference>
<evidence type="ECO:0000256" key="1">
    <source>
        <dbReference type="SAM" id="Coils"/>
    </source>
</evidence>
<dbReference type="InterPro" id="IPR052155">
    <property type="entry name" value="Biofilm_reg_signaling"/>
</dbReference>
<sequence>APWRVLRTIHPDDKEMVMDHARNRQTGLQDDINRYQYRAIKKNGDTIWLEVYAKQITYRGKPADLGTVIDITDKKLAEESVEYQAKLVEDVSDAIISTDLDFNIITWNKAAESIYGWNEEETIGENIRDFIAIEYPDDNEEDVMQQLFEEGFWKGEVIQYNRDGLPINILSSVTLIEDITGKTTGAVAMNRDITERKKAEEKIRESEEKYRMLFNNAPFAIVLFNIDGYILDCNKSTTLITGYKKKELIGNNFKDLNFYVDNGASNLEERQDKIETGKIPIAREILLYRKDG</sequence>
<keyword evidence="1" id="KW-0175">Coiled coil</keyword>
<feature type="non-terminal residue" evidence="4">
    <location>
        <position position="292"/>
    </location>
</feature>
<accession>X1E1Z6</accession>
<dbReference type="InterPro" id="IPR013655">
    <property type="entry name" value="PAS_fold_3"/>
</dbReference>
<evidence type="ECO:0000313" key="4">
    <source>
        <dbReference type="EMBL" id="GAH02683.1"/>
    </source>
</evidence>
<evidence type="ECO:0000259" key="2">
    <source>
        <dbReference type="PROSITE" id="PS50112"/>
    </source>
</evidence>
<dbReference type="SUPFAM" id="SSF55785">
    <property type="entry name" value="PYP-like sensor domain (PAS domain)"/>
    <property type="match status" value="3"/>
</dbReference>
<feature type="domain" description="PAC" evidence="3">
    <location>
        <begin position="33"/>
        <end position="83"/>
    </location>
</feature>
<gene>
    <name evidence="4" type="ORF">S01H4_37766</name>
</gene>